<reference evidence="9" key="1">
    <citation type="journal article" date="2013" name="Science">
        <title>Gene transfer from bacteria and archaea facilitated evolution of an extremophilic eukaryote.</title>
        <authorList>
            <person name="Schonknecht G."/>
            <person name="Chen W.H."/>
            <person name="Ternes C.M."/>
            <person name="Barbier G.G."/>
            <person name="Shrestha R.P."/>
            <person name="Stanke M."/>
            <person name="Brautigam A."/>
            <person name="Baker B.J."/>
            <person name="Banfield J.F."/>
            <person name="Garavito R.M."/>
            <person name="Carr K."/>
            <person name="Wilkerson C."/>
            <person name="Rensing S.A."/>
            <person name="Gagneul D."/>
            <person name="Dickenson N.E."/>
            <person name="Oesterhelt C."/>
            <person name="Lercher M.J."/>
            <person name="Weber A.P."/>
        </authorList>
    </citation>
    <scope>NUCLEOTIDE SEQUENCE [LARGE SCALE GENOMIC DNA]</scope>
    <source>
        <strain evidence="9">074W</strain>
    </source>
</reference>
<feature type="region of interest" description="Disordered" evidence="5">
    <location>
        <begin position="1"/>
        <end position="33"/>
    </location>
</feature>
<dbReference type="PROSITE" id="PS51294">
    <property type="entry name" value="HTH_MYB"/>
    <property type="match status" value="1"/>
</dbReference>
<dbReference type="InterPro" id="IPR017930">
    <property type="entry name" value="Myb_dom"/>
</dbReference>
<feature type="region of interest" description="Disordered" evidence="5">
    <location>
        <begin position="393"/>
        <end position="417"/>
    </location>
</feature>
<keyword evidence="2" id="KW-0804">Transcription</keyword>
<name>M2XS22_GALSU</name>
<organism evidence="8 9">
    <name type="scientific">Galdieria sulphuraria</name>
    <name type="common">Red alga</name>
    <dbReference type="NCBI Taxonomy" id="130081"/>
    <lineage>
        <taxon>Eukaryota</taxon>
        <taxon>Rhodophyta</taxon>
        <taxon>Bangiophyceae</taxon>
        <taxon>Galdieriales</taxon>
        <taxon>Galdieriaceae</taxon>
        <taxon>Galdieria</taxon>
    </lineage>
</organism>
<sequence>MRPSKSRERKKRRVTSTKLESYSPEGTEEAEDVKNSLLTESTDLATFSDTLYQNLKVCESRKFEGAETAQQVLEQQRKRIEQLENDLRETKVEMERLRLYNRQLALGLTSLNRQGTECPNCSILSSSFSSHRPEMSGYRTEKSIHHDLEATETFGHAPSNDVFTPTSSVPNQSQEESLEAVSKVERKAQSRYWTADEHKRFLEGLARFGHKDMKAIARFVGTRNATQVRTHAQKYYLKLAREAAKRQSHQNDQRPSVYSDFSSIGQRRNMGPIFGNTDEFLTNMRNRNCDDHSFSVDSFESCGLESRMASSACLNVNAFRDENETNADGLFHSATLCMTGFDQDSSFREFSTTSEGLSERRSVSNNDLSSTSFYDVEGTDTVSDRNGTCIYEWPSNNDENGVEGNNRSSNVSFVDKRPNLDTDSGSFPLEDSEYSWNALEELHEKDFSEFEDFRKFPEKSIGHISLSINSMIFDSSYESAHATVRAEEN</sequence>
<keyword evidence="3" id="KW-0539">Nucleus</keyword>
<dbReference type="InterPro" id="IPR006447">
    <property type="entry name" value="Myb_dom_plants"/>
</dbReference>
<feature type="domain" description="HTH myb-type" evidence="7">
    <location>
        <begin position="193"/>
        <end position="240"/>
    </location>
</feature>
<accession>M2XS22</accession>
<protein>
    <submittedName>
        <fullName evidence="8">Myb domain-containing protein</fullName>
    </submittedName>
</protein>
<feature type="domain" description="SANT" evidence="6">
    <location>
        <begin position="193"/>
        <end position="240"/>
    </location>
</feature>
<dbReference type="Gramene" id="EME26458">
    <property type="protein sequence ID" value="EME26458"/>
    <property type="gene ID" value="Gasu_59450"/>
</dbReference>
<feature type="region of interest" description="Disordered" evidence="5">
    <location>
        <begin position="155"/>
        <end position="180"/>
    </location>
</feature>
<dbReference type="SUPFAM" id="SSF46689">
    <property type="entry name" value="Homeodomain-like"/>
    <property type="match status" value="1"/>
</dbReference>
<dbReference type="EMBL" id="KB454549">
    <property type="protein sequence ID" value="EME26458.1"/>
    <property type="molecule type" value="Genomic_DNA"/>
</dbReference>
<dbReference type="OrthoDB" id="118550at2759"/>
<feature type="compositionally biased region" description="Polar residues" evidence="5">
    <location>
        <begin position="394"/>
        <end position="412"/>
    </location>
</feature>
<dbReference type="GeneID" id="17085432"/>
<dbReference type="RefSeq" id="XP_005702978.1">
    <property type="nucleotide sequence ID" value="XM_005702921.1"/>
</dbReference>
<dbReference type="Gene3D" id="1.10.10.60">
    <property type="entry name" value="Homeodomain-like"/>
    <property type="match status" value="1"/>
</dbReference>
<evidence type="ECO:0000259" key="6">
    <source>
        <dbReference type="PROSITE" id="PS51293"/>
    </source>
</evidence>
<dbReference type="STRING" id="130081.M2XS22"/>
<proteinExistence type="predicted"/>
<evidence type="ECO:0000256" key="4">
    <source>
        <dbReference type="SAM" id="Coils"/>
    </source>
</evidence>
<dbReference type="SMART" id="SM00717">
    <property type="entry name" value="SANT"/>
    <property type="match status" value="1"/>
</dbReference>
<evidence type="ECO:0000313" key="9">
    <source>
        <dbReference type="Proteomes" id="UP000030680"/>
    </source>
</evidence>
<evidence type="ECO:0000259" key="7">
    <source>
        <dbReference type="PROSITE" id="PS51294"/>
    </source>
</evidence>
<evidence type="ECO:0000256" key="1">
    <source>
        <dbReference type="ARBA" id="ARBA00023015"/>
    </source>
</evidence>
<dbReference type="InterPro" id="IPR001005">
    <property type="entry name" value="SANT/Myb"/>
</dbReference>
<evidence type="ECO:0000313" key="8">
    <source>
        <dbReference type="EMBL" id="EME26458.1"/>
    </source>
</evidence>
<evidence type="ECO:0000256" key="2">
    <source>
        <dbReference type="ARBA" id="ARBA00023163"/>
    </source>
</evidence>
<dbReference type="AlphaFoldDB" id="M2XS22"/>
<feature type="coiled-coil region" evidence="4">
    <location>
        <begin position="66"/>
        <end position="100"/>
    </location>
</feature>
<dbReference type="Proteomes" id="UP000030680">
    <property type="component" value="Unassembled WGS sequence"/>
</dbReference>
<dbReference type="PANTHER" id="PTHR44042:SF67">
    <property type="entry name" value="MYB-LIKE PROTEIN I"/>
    <property type="match status" value="1"/>
</dbReference>
<evidence type="ECO:0000256" key="3">
    <source>
        <dbReference type="ARBA" id="ARBA00023242"/>
    </source>
</evidence>
<dbReference type="InterPro" id="IPR009057">
    <property type="entry name" value="Homeodomain-like_sf"/>
</dbReference>
<evidence type="ECO:0000256" key="5">
    <source>
        <dbReference type="SAM" id="MobiDB-lite"/>
    </source>
</evidence>
<dbReference type="KEGG" id="gsl:Gasu_59450"/>
<dbReference type="InterPro" id="IPR017884">
    <property type="entry name" value="SANT_dom"/>
</dbReference>
<dbReference type="PANTHER" id="PTHR44042">
    <property type="entry name" value="DUPLICATED HOMEODOMAIN-LIKE SUPERFAMILY PROTEIN-RELATED"/>
    <property type="match status" value="1"/>
</dbReference>
<dbReference type="PROSITE" id="PS51293">
    <property type="entry name" value="SANT"/>
    <property type="match status" value="1"/>
</dbReference>
<keyword evidence="9" id="KW-1185">Reference proteome</keyword>
<dbReference type="NCBIfam" id="TIGR01557">
    <property type="entry name" value="myb_SHAQKYF"/>
    <property type="match status" value="1"/>
</dbReference>
<feature type="compositionally biased region" description="Polar residues" evidence="5">
    <location>
        <begin position="161"/>
        <end position="175"/>
    </location>
</feature>
<keyword evidence="1" id="KW-0805">Transcription regulation</keyword>
<keyword evidence="4" id="KW-0175">Coiled coil</keyword>
<dbReference type="GO" id="GO:0003677">
    <property type="term" value="F:DNA binding"/>
    <property type="evidence" value="ECO:0007669"/>
    <property type="project" value="InterPro"/>
</dbReference>
<dbReference type="Pfam" id="PF00249">
    <property type="entry name" value="Myb_DNA-binding"/>
    <property type="match status" value="1"/>
</dbReference>
<dbReference type="eggNOG" id="KOG0724">
    <property type="taxonomic scope" value="Eukaryota"/>
</dbReference>
<gene>
    <name evidence="8" type="ORF">Gasu_59450</name>
</gene>
<dbReference type="CDD" id="cd00167">
    <property type="entry name" value="SANT"/>
    <property type="match status" value="1"/>
</dbReference>